<sequence length="279" mass="32310">MSDFVTERTPQIIAAEINSYKEPSRRIHLICAVEIGRRLIEAKSLVPYGEWGKWLQEYVDYSQLTAERYMKVAREYGQAMSASPEGEAESSSMKNLSYTQAVILFDVPEEERAEFIAELDIDNMSVRQLQKAVKEREQAKQEKDEAELKNGELQKALEGEKEKSSELKKERDDLKVKTGVLEKKNQVLEQEVANRKAENSKLKEKELFKSNQKLRSDLTAAQIKNATHKVAFKFEALERAFKELTYELGLLVEIDKGVHGEYQKNLRKFLLKCLDEKWR</sequence>
<organism evidence="2 3">
    <name type="scientific">Desulfitobacterium dehalogenans (strain ATCC 51507 / DSM 9161 / JW/IU-DC1)</name>
    <dbReference type="NCBI Taxonomy" id="756499"/>
    <lineage>
        <taxon>Bacteria</taxon>
        <taxon>Bacillati</taxon>
        <taxon>Bacillota</taxon>
        <taxon>Clostridia</taxon>
        <taxon>Eubacteriales</taxon>
        <taxon>Desulfitobacteriaceae</taxon>
        <taxon>Desulfitobacterium</taxon>
    </lineage>
</organism>
<evidence type="ECO:0000313" key="3">
    <source>
        <dbReference type="Proteomes" id="UP000006053"/>
    </source>
</evidence>
<reference evidence="3" key="1">
    <citation type="submission" date="2012-06" db="EMBL/GenBank/DDBJ databases">
        <title>Complete sequence of Desulfitobacterium dehalogenans ATCC 51507.</title>
        <authorList>
            <person name="Lucas S."/>
            <person name="Han J."/>
            <person name="Lapidus A."/>
            <person name="Cheng J.-F."/>
            <person name="Goodwin L."/>
            <person name="Pitluck S."/>
            <person name="Peters L."/>
            <person name="Ovchinnikova G."/>
            <person name="Teshima H."/>
            <person name="Detter J.C."/>
            <person name="Han C."/>
            <person name="Tapia R."/>
            <person name="Land M."/>
            <person name="Hauser L."/>
            <person name="Kyrpides N."/>
            <person name="Ivanova N."/>
            <person name="Pagani I."/>
            <person name="Kruse T."/>
            <person name="de Vos W.M."/>
            <person name="Smidt H."/>
            <person name="Woyke T."/>
        </authorList>
    </citation>
    <scope>NUCLEOTIDE SEQUENCE [LARGE SCALE GENOMIC DNA]</scope>
    <source>
        <strain evidence="3">ATCC 51507 / DSM 9161 / JW/IU-DC1</strain>
    </source>
</reference>
<protein>
    <recommendedName>
        <fullName evidence="4">DUF3102 domain-containing protein</fullName>
    </recommendedName>
</protein>
<dbReference type="AlphaFoldDB" id="I4A8J5"/>
<dbReference type="RefSeq" id="WP_014793768.1">
    <property type="nucleotide sequence ID" value="NC_018017.1"/>
</dbReference>
<proteinExistence type="predicted"/>
<dbReference type="OrthoDB" id="1690026at2"/>
<dbReference type="InterPro" id="IPR021451">
    <property type="entry name" value="DUF3102"/>
</dbReference>
<feature type="region of interest" description="Disordered" evidence="1">
    <location>
        <begin position="137"/>
        <end position="170"/>
    </location>
</feature>
<dbReference type="KEGG" id="ddh:Desde_1888"/>
<dbReference type="EMBL" id="CP003348">
    <property type="protein sequence ID" value="AFM00280.1"/>
    <property type="molecule type" value="Genomic_DNA"/>
</dbReference>
<dbReference type="eggNOG" id="COG2433">
    <property type="taxonomic scope" value="Bacteria"/>
</dbReference>
<name>I4A8J5_DESDJ</name>
<keyword evidence="3" id="KW-1185">Reference proteome</keyword>
<dbReference type="Proteomes" id="UP000006053">
    <property type="component" value="Chromosome"/>
</dbReference>
<evidence type="ECO:0000313" key="2">
    <source>
        <dbReference type="EMBL" id="AFM00280.1"/>
    </source>
</evidence>
<dbReference type="STRING" id="756499.Desde_1888"/>
<gene>
    <name evidence="2" type="ordered locus">Desde_1888</name>
</gene>
<evidence type="ECO:0008006" key="4">
    <source>
        <dbReference type="Google" id="ProtNLM"/>
    </source>
</evidence>
<evidence type="ECO:0000256" key="1">
    <source>
        <dbReference type="SAM" id="MobiDB-lite"/>
    </source>
</evidence>
<dbReference type="Pfam" id="PF11300">
    <property type="entry name" value="DUF3102"/>
    <property type="match status" value="1"/>
</dbReference>
<dbReference type="HOGENOM" id="CLU_062996_0_0_9"/>
<reference evidence="2 3" key="2">
    <citation type="journal article" date="2015" name="J. Bacteriol.">
        <title>Genomic, proteomic, and biochemical analysis of the organohalide respiratory pathway in Desulfitobacterium dehalogenans.</title>
        <authorList>
            <person name="Kruse T."/>
            <person name="van de Pas B.A."/>
            <person name="Atteia A."/>
            <person name="Krab K."/>
            <person name="Hagen W.R."/>
            <person name="Goodwin L."/>
            <person name="Chain P."/>
            <person name="Boeren S."/>
            <person name="Maphosa F."/>
            <person name="Schraa G."/>
            <person name="de Vos W.M."/>
            <person name="van der Oost J."/>
            <person name="Smidt H."/>
            <person name="Stams A.J."/>
        </authorList>
    </citation>
    <scope>NUCLEOTIDE SEQUENCE [LARGE SCALE GENOMIC DNA]</scope>
    <source>
        <strain evidence="3">ATCC 51507 / DSM 9161 / JW/IU-DC1</strain>
    </source>
</reference>
<accession>I4A8J5</accession>